<keyword evidence="1" id="KW-1133">Transmembrane helix</keyword>
<evidence type="ECO:0000313" key="3">
    <source>
        <dbReference type="EMBL" id="GFO31712.1"/>
    </source>
</evidence>
<evidence type="ECO:0000256" key="2">
    <source>
        <dbReference type="SAM" id="SignalP"/>
    </source>
</evidence>
<evidence type="ECO:0000313" key="4">
    <source>
        <dbReference type="Proteomes" id="UP000735302"/>
    </source>
</evidence>
<sequence length="141" mass="15067">MLPVKFIAATLGLVVFCAVQSNGQGLSGLSAALEPLQNNSDIQACQAFASGCQQTYGPQAQNIQTLADACPVFRGYLTCFANACNLDPEVRMLLFSTVEQSMRDGGVECQLDNGQPSFQKSGPGFILLALLVTFGMFFLQM</sequence>
<proteinExistence type="predicted"/>
<feature type="chain" id="PRO_5043752632" evidence="2">
    <location>
        <begin position="24"/>
        <end position="141"/>
    </location>
</feature>
<feature type="transmembrane region" description="Helical" evidence="1">
    <location>
        <begin position="121"/>
        <end position="139"/>
    </location>
</feature>
<comment type="caution">
    <text evidence="3">The sequence shown here is derived from an EMBL/GenBank/DDBJ whole genome shotgun (WGS) entry which is preliminary data.</text>
</comment>
<keyword evidence="4" id="KW-1185">Reference proteome</keyword>
<dbReference type="EMBL" id="BLXT01006425">
    <property type="protein sequence ID" value="GFO31712.1"/>
    <property type="molecule type" value="Genomic_DNA"/>
</dbReference>
<keyword evidence="2" id="KW-0732">Signal</keyword>
<keyword evidence="1" id="KW-0472">Membrane</keyword>
<name>A0AAV4CK03_9GAST</name>
<gene>
    <name evidence="3" type="ORF">PoB_005821700</name>
</gene>
<dbReference type="AlphaFoldDB" id="A0AAV4CK03"/>
<accession>A0AAV4CK03</accession>
<organism evidence="3 4">
    <name type="scientific">Plakobranchus ocellatus</name>
    <dbReference type="NCBI Taxonomy" id="259542"/>
    <lineage>
        <taxon>Eukaryota</taxon>
        <taxon>Metazoa</taxon>
        <taxon>Spiralia</taxon>
        <taxon>Lophotrochozoa</taxon>
        <taxon>Mollusca</taxon>
        <taxon>Gastropoda</taxon>
        <taxon>Heterobranchia</taxon>
        <taxon>Euthyneura</taxon>
        <taxon>Panpulmonata</taxon>
        <taxon>Sacoglossa</taxon>
        <taxon>Placobranchoidea</taxon>
        <taxon>Plakobranchidae</taxon>
        <taxon>Plakobranchus</taxon>
    </lineage>
</organism>
<dbReference type="Proteomes" id="UP000735302">
    <property type="component" value="Unassembled WGS sequence"/>
</dbReference>
<keyword evidence="1" id="KW-0812">Transmembrane</keyword>
<evidence type="ECO:0000256" key="1">
    <source>
        <dbReference type="SAM" id="Phobius"/>
    </source>
</evidence>
<protein>
    <submittedName>
        <fullName evidence="3">Uncharacterized protein</fullName>
    </submittedName>
</protein>
<reference evidence="3 4" key="1">
    <citation type="journal article" date="2021" name="Elife">
        <title>Chloroplast acquisition without the gene transfer in kleptoplastic sea slugs, Plakobranchus ocellatus.</title>
        <authorList>
            <person name="Maeda T."/>
            <person name="Takahashi S."/>
            <person name="Yoshida T."/>
            <person name="Shimamura S."/>
            <person name="Takaki Y."/>
            <person name="Nagai Y."/>
            <person name="Toyoda A."/>
            <person name="Suzuki Y."/>
            <person name="Arimoto A."/>
            <person name="Ishii H."/>
            <person name="Satoh N."/>
            <person name="Nishiyama T."/>
            <person name="Hasebe M."/>
            <person name="Maruyama T."/>
            <person name="Minagawa J."/>
            <person name="Obokata J."/>
            <person name="Shigenobu S."/>
        </authorList>
    </citation>
    <scope>NUCLEOTIDE SEQUENCE [LARGE SCALE GENOMIC DNA]</scope>
</reference>
<feature type="signal peptide" evidence="2">
    <location>
        <begin position="1"/>
        <end position="23"/>
    </location>
</feature>